<dbReference type="Proteomes" id="UP001230289">
    <property type="component" value="Unassembled WGS sequence"/>
</dbReference>
<organism evidence="2 3">
    <name type="scientific">Microbacterium capsulatum</name>
    <dbReference type="NCBI Taxonomy" id="3041921"/>
    <lineage>
        <taxon>Bacteria</taxon>
        <taxon>Bacillati</taxon>
        <taxon>Actinomycetota</taxon>
        <taxon>Actinomycetes</taxon>
        <taxon>Micrococcales</taxon>
        <taxon>Microbacteriaceae</taxon>
        <taxon>Microbacterium</taxon>
    </lineage>
</organism>
<keyword evidence="1" id="KW-0472">Membrane</keyword>
<evidence type="ECO:0000256" key="1">
    <source>
        <dbReference type="SAM" id="Phobius"/>
    </source>
</evidence>
<keyword evidence="3" id="KW-1185">Reference proteome</keyword>
<gene>
    <name evidence="2" type="ORF">RBR11_10030</name>
</gene>
<dbReference type="RefSeq" id="WP_308489188.1">
    <property type="nucleotide sequence ID" value="NZ_JAVFCB010000005.1"/>
</dbReference>
<keyword evidence="1" id="KW-1133">Transmembrane helix</keyword>
<evidence type="ECO:0000313" key="3">
    <source>
        <dbReference type="Proteomes" id="UP001230289"/>
    </source>
</evidence>
<proteinExistence type="predicted"/>
<dbReference type="EMBL" id="JAVFCB010000005">
    <property type="protein sequence ID" value="MDQ4214251.1"/>
    <property type="molecule type" value="Genomic_DNA"/>
</dbReference>
<comment type="caution">
    <text evidence="2">The sequence shown here is derived from an EMBL/GenBank/DDBJ whole genome shotgun (WGS) entry which is preliminary data.</text>
</comment>
<keyword evidence="1" id="KW-0812">Transmembrane</keyword>
<sequence>MTPGRLRRALPWFLGYAIALVRIAFWSEYVDKGAGVLLTRLTELVPILTCDRIEFGSNIFLFVPLGSLLTMLIPRLPRAMVEVSYPVG</sequence>
<evidence type="ECO:0000313" key="2">
    <source>
        <dbReference type="EMBL" id="MDQ4214251.1"/>
    </source>
</evidence>
<feature type="transmembrane region" description="Helical" evidence="1">
    <location>
        <begin position="9"/>
        <end position="27"/>
    </location>
</feature>
<accession>A0ABU0XGQ9</accession>
<name>A0ABU0XGQ9_9MICO</name>
<protein>
    <submittedName>
        <fullName evidence="2">Uncharacterized protein</fullName>
    </submittedName>
</protein>
<reference evidence="2 3" key="1">
    <citation type="submission" date="2023-08" db="EMBL/GenBank/DDBJ databases">
        <title>Microbacterium sp. nov., isolated from a waste landfill.</title>
        <authorList>
            <person name="Wen W."/>
        </authorList>
    </citation>
    <scope>NUCLEOTIDE SEQUENCE [LARGE SCALE GENOMIC DNA]</scope>
    <source>
        <strain evidence="2 3">ASV81</strain>
    </source>
</reference>